<dbReference type="RefSeq" id="WP_121854781.1">
    <property type="nucleotide sequence ID" value="NZ_CP037952.1"/>
</dbReference>
<name>A0A3A6TEP4_9GAMM</name>
<gene>
    <name evidence="9" type="ORF">D5R81_16820</name>
</gene>
<reference evidence="9 10" key="1">
    <citation type="submission" date="2018-09" db="EMBL/GenBank/DDBJ databases">
        <title>Phylogeny of the Shewanellaceae, and recommendation for two new genera, Pseudoshewanella and Parashewanella.</title>
        <authorList>
            <person name="Wang G."/>
        </authorList>
    </citation>
    <scope>NUCLEOTIDE SEQUENCE [LARGE SCALE GENOMIC DNA]</scope>
    <source>
        <strain evidence="9 10">KCTC 22492</strain>
    </source>
</reference>
<dbReference type="PANTHER" id="PTHR21016:SF4">
    <property type="entry name" value="TM2 DOMAIN-CONTAINING PROTEIN 2"/>
    <property type="match status" value="1"/>
</dbReference>
<organism evidence="9 10">
    <name type="scientific">Parashewanella spongiae</name>
    <dbReference type="NCBI Taxonomy" id="342950"/>
    <lineage>
        <taxon>Bacteria</taxon>
        <taxon>Pseudomonadati</taxon>
        <taxon>Pseudomonadota</taxon>
        <taxon>Gammaproteobacteria</taxon>
        <taxon>Alteromonadales</taxon>
        <taxon>Shewanellaceae</taxon>
        <taxon>Parashewanella</taxon>
    </lineage>
</organism>
<dbReference type="PANTHER" id="PTHR21016">
    <property type="entry name" value="BETA-AMYLOID BINDING PROTEIN-RELATED"/>
    <property type="match status" value="1"/>
</dbReference>
<keyword evidence="2 7" id="KW-0812">Transmembrane</keyword>
<evidence type="ECO:0000256" key="4">
    <source>
        <dbReference type="ARBA" id="ARBA00022989"/>
    </source>
</evidence>
<proteinExistence type="predicted"/>
<dbReference type="InterPro" id="IPR050932">
    <property type="entry name" value="TM2D1-3-like"/>
</dbReference>
<comment type="subcellular location">
    <subcellularLocation>
        <location evidence="1">Membrane</location>
        <topology evidence="1">Multi-pass membrane protein</topology>
    </subcellularLocation>
</comment>
<evidence type="ECO:0000256" key="6">
    <source>
        <dbReference type="ARBA" id="ARBA00023180"/>
    </source>
</evidence>
<dbReference type="InterPro" id="IPR007829">
    <property type="entry name" value="TM2"/>
</dbReference>
<evidence type="ECO:0000313" key="9">
    <source>
        <dbReference type="EMBL" id="RJY07024.1"/>
    </source>
</evidence>
<evidence type="ECO:0000256" key="1">
    <source>
        <dbReference type="ARBA" id="ARBA00004141"/>
    </source>
</evidence>
<feature type="transmembrane region" description="Helical" evidence="7">
    <location>
        <begin position="45"/>
        <end position="64"/>
    </location>
</feature>
<accession>A0A3A6TEP4</accession>
<dbReference type="OrthoDB" id="2004788at2"/>
<keyword evidence="5 7" id="KW-0472">Membrane</keyword>
<dbReference type="Proteomes" id="UP000273022">
    <property type="component" value="Unassembled WGS sequence"/>
</dbReference>
<evidence type="ECO:0000256" key="5">
    <source>
        <dbReference type="ARBA" id="ARBA00023136"/>
    </source>
</evidence>
<evidence type="ECO:0000313" key="10">
    <source>
        <dbReference type="Proteomes" id="UP000273022"/>
    </source>
</evidence>
<evidence type="ECO:0000259" key="8">
    <source>
        <dbReference type="Pfam" id="PF05154"/>
    </source>
</evidence>
<keyword evidence="3" id="KW-0732">Signal</keyword>
<feature type="transmembrane region" description="Helical" evidence="7">
    <location>
        <begin position="71"/>
        <end position="93"/>
    </location>
</feature>
<keyword evidence="6" id="KW-0325">Glycoprotein</keyword>
<keyword evidence="10" id="KW-1185">Reference proteome</keyword>
<comment type="caution">
    <text evidence="9">The sequence shown here is derived from an EMBL/GenBank/DDBJ whole genome shotgun (WGS) entry which is preliminary data.</text>
</comment>
<protein>
    <submittedName>
        <fullName evidence="9">NINE protein</fullName>
    </submittedName>
</protein>
<keyword evidence="4 7" id="KW-1133">Transmembrane helix</keyword>
<feature type="domain" description="TM2" evidence="8">
    <location>
        <begin position="45"/>
        <end position="89"/>
    </location>
</feature>
<dbReference type="AlphaFoldDB" id="A0A3A6TEP4"/>
<dbReference type="GO" id="GO:0016020">
    <property type="term" value="C:membrane"/>
    <property type="evidence" value="ECO:0007669"/>
    <property type="project" value="UniProtKB-SubCell"/>
</dbReference>
<dbReference type="EMBL" id="QYYH01000140">
    <property type="protein sequence ID" value="RJY07024.1"/>
    <property type="molecule type" value="Genomic_DNA"/>
</dbReference>
<sequence>MNSIVFCRYCGEQILNTAPNCQHCKSEQHLPSAYGGVPKKNAQGVFAFIYCLLLGVFGVHRFVYGKTGSGVLMLLTLGGIGIWWLADLITIIAGKFEDADGNTLSPIF</sequence>
<evidence type="ECO:0000256" key="3">
    <source>
        <dbReference type="ARBA" id="ARBA00022729"/>
    </source>
</evidence>
<evidence type="ECO:0000256" key="7">
    <source>
        <dbReference type="SAM" id="Phobius"/>
    </source>
</evidence>
<evidence type="ECO:0000256" key="2">
    <source>
        <dbReference type="ARBA" id="ARBA00022692"/>
    </source>
</evidence>
<dbReference type="Pfam" id="PF05154">
    <property type="entry name" value="TM2"/>
    <property type="match status" value="1"/>
</dbReference>